<dbReference type="GO" id="GO:0006749">
    <property type="term" value="P:glutathione metabolic process"/>
    <property type="evidence" value="ECO:0007669"/>
    <property type="project" value="TreeGrafter"/>
</dbReference>
<dbReference type="OrthoDB" id="4664297at2759"/>
<dbReference type="InterPro" id="IPR036249">
    <property type="entry name" value="Thioredoxin-like_sf"/>
</dbReference>
<dbReference type="PANTHER" id="PTHR42943:SF2">
    <property type="entry name" value="GLUTATHIONE S-TRANSFERASE KAPPA 1"/>
    <property type="match status" value="1"/>
</dbReference>
<dbReference type="GO" id="GO:0005777">
    <property type="term" value="C:peroxisome"/>
    <property type="evidence" value="ECO:0007669"/>
    <property type="project" value="TreeGrafter"/>
</dbReference>
<feature type="domain" description="DSBA-like thioredoxin" evidence="1">
    <location>
        <begin position="8"/>
        <end position="161"/>
    </location>
</feature>
<dbReference type="GO" id="GO:0004364">
    <property type="term" value="F:glutathione transferase activity"/>
    <property type="evidence" value="ECO:0007669"/>
    <property type="project" value="TreeGrafter"/>
</dbReference>
<keyword evidence="3" id="KW-1185">Reference proteome</keyword>
<dbReference type="InterPro" id="IPR001853">
    <property type="entry name" value="DSBA-like_thioredoxin_dom"/>
</dbReference>
<evidence type="ECO:0000313" key="2">
    <source>
        <dbReference type="EMBL" id="CAG8393511.1"/>
    </source>
</evidence>
<dbReference type="Gene3D" id="3.40.30.10">
    <property type="entry name" value="Glutaredoxin"/>
    <property type="match status" value="1"/>
</dbReference>
<proteinExistence type="predicted"/>
<dbReference type="InterPro" id="IPR051924">
    <property type="entry name" value="GST_Kappa/NadH"/>
</dbReference>
<protein>
    <recommendedName>
        <fullName evidence="1">DSBA-like thioredoxin domain-containing protein</fullName>
    </recommendedName>
</protein>
<dbReference type="PANTHER" id="PTHR42943">
    <property type="entry name" value="GLUTATHIONE S-TRANSFERASE KAPPA"/>
    <property type="match status" value="1"/>
</dbReference>
<gene>
    <name evidence="2" type="ORF">PSALAMII_LOCUS7025</name>
</gene>
<name>A0A9W4JEC3_9EURO</name>
<dbReference type="AlphaFoldDB" id="A0A9W4JEC3"/>
<accession>A0A9W4JEC3</accession>
<dbReference type="GO" id="GO:0005739">
    <property type="term" value="C:mitochondrion"/>
    <property type="evidence" value="ECO:0007669"/>
    <property type="project" value="TreeGrafter"/>
</dbReference>
<dbReference type="Pfam" id="PF01323">
    <property type="entry name" value="DSBA"/>
    <property type="match status" value="1"/>
</dbReference>
<evidence type="ECO:0000313" key="3">
    <source>
        <dbReference type="Proteomes" id="UP001152649"/>
    </source>
</evidence>
<sequence length="179" mass="20053">MRGLFQLCQNPPPIAVKNKFQWINRERLYWARRFNVAMSEAVPEGFPASTADLQLVLCLVAQEYPDSLILMIQRMYREYWAEGNSTSLTPEGFSGILAQELGSQRAERVLALAKIPESKSALDENTQKAFGSGAFGLPWLDCTQPGGETEGFWGIDHLGRVVDFLHLDRSLDDSFGVLL</sequence>
<dbReference type="Proteomes" id="UP001152649">
    <property type="component" value="Unassembled WGS sequence"/>
</dbReference>
<reference evidence="2" key="1">
    <citation type="submission" date="2021-07" db="EMBL/GenBank/DDBJ databases">
        <authorList>
            <person name="Branca A.L. A."/>
        </authorList>
    </citation>
    <scope>NUCLEOTIDE SEQUENCE</scope>
</reference>
<comment type="caution">
    <text evidence="2">The sequence shown here is derived from an EMBL/GenBank/DDBJ whole genome shotgun (WGS) entry which is preliminary data.</text>
</comment>
<organism evidence="2 3">
    <name type="scientific">Penicillium salamii</name>
    <dbReference type="NCBI Taxonomy" id="1612424"/>
    <lineage>
        <taxon>Eukaryota</taxon>
        <taxon>Fungi</taxon>
        <taxon>Dikarya</taxon>
        <taxon>Ascomycota</taxon>
        <taxon>Pezizomycotina</taxon>
        <taxon>Eurotiomycetes</taxon>
        <taxon>Eurotiomycetidae</taxon>
        <taxon>Eurotiales</taxon>
        <taxon>Aspergillaceae</taxon>
        <taxon>Penicillium</taxon>
    </lineage>
</organism>
<dbReference type="SUPFAM" id="SSF52833">
    <property type="entry name" value="Thioredoxin-like"/>
    <property type="match status" value="1"/>
</dbReference>
<dbReference type="EMBL" id="CAJVPG010000333">
    <property type="protein sequence ID" value="CAG8393511.1"/>
    <property type="molecule type" value="Genomic_DNA"/>
</dbReference>
<evidence type="ECO:0000259" key="1">
    <source>
        <dbReference type="Pfam" id="PF01323"/>
    </source>
</evidence>
<dbReference type="GO" id="GO:0004602">
    <property type="term" value="F:glutathione peroxidase activity"/>
    <property type="evidence" value="ECO:0007669"/>
    <property type="project" value="TreeGrafter"/>
</dbReference>